<dbReference type="AlphaFoldDB" id="A0A177B3S6"/>
<dbReference type="InterPro" id="IPR033130">
    <property type="entry name" value="RNase_T2_His_AS_2"/>
</dbReference>
<name>A0A177B3S6_9BILA</name>
<proteinExistence type="inferred from homology"/>
<reference evidence="3 4" key="1">
    <citation type="submission" date="2016-04" db="EMBL/GenBank/DDBJ databases">
        <title>The genome of Intoshia linei affirms orthonectids as highly simplified spiralians.</title>
        <authorList>
            <person name="Mikhailov K.V."/>
            <person name="Slusarev G.S."/>
            <person name="Nikitin M.A."/>
            <person name="Logacheva M.D."/>
            <person name="Penin A."/>
            <person name="Aleoshin V."/>
            <person name="Panchin Y.V."/>
        </authorList>
    </citation>
    <scope>NUCLEOTIDE SEQUENCE [LARGE SCALE GENOMIC DNA]</scope>
    <source>
        <strain evidence="3">Intl2013</strain>
        <tissue evidence="3">Whole animal</tissue>
    </source>
</reference>
<dbReference type="Pfam" id="PF00445">
    <property type="entry name" value="Ribonuclease_T2"/>
    <property type="match status" value="1"/>
</dbReference>
<dbReference type="Gene3D" id="3.90.730.10">
    <property type="entry name" value="Ribonuclease T2-like"/>
    <property type="match status" value="1"/>
</dbReference>
<dbReference type="PANTHER" id="PTHR11240:SF22">
    <property type="entry name" value="RIBONUCLEASE T2"/>
    <property type="match status" value="1"/>
</dbReference>
<evidence type="ECO:0000313" key="3">
    <source>
        <dbReference type="EMBL" id="OAF68928.1"/>
    </source>
</evidence>
<evidence type="ECO:0000256" key="2">
    <source>
        <dbReference type="RuleBase" id="RU004328"/>
    </source>
</evidence>
<dbReference type="PANTHER" id="PTHR11240">
    <property type="entry name" value="RIBONUCLEASE T2"/>
    <property type="match status" value="1"/>
</dbReference>
<sequence length="399" mass="47027">MLKIKKGIHMQNRFFNKKTLKGHPIVPDYNNGSYPQFCDDDYIFDPTEIDVFIHFIYDYDKIIDLIISLLNDLDEYWPSYYNEDTKFWAHEWDKHGTCSKDLAYLKNEKLYFSHILNIYHYIDVVGKLQNASIVPSCDDSYKTTEIMKALQQNFTLECIEYKVYFYHVDNNSKTWDSGYIGDAHDTPGIIKIAVKKPTQCVTQLQIKEHDQQCTIRSFVERFFGRLKQAFSVFSGIYRYNHQNFDIDFDNTVLLTNELICKTELTDDDQKYQKKLYAKIMDKEDHIHATQPYGYAYHFVLSSWLLKDLKLVRRIEKKGVFGFMGIQESNPIVFDNVQPSIIAFLTTWLVEARFSVVVDIFSKTRSKLDVNRGIMRLRLIKLTEIDYASLCNKHHCQGSH</sequence>
<dbReference type="Proteomes" id="UP000078046">
    <property type="component" value="Unassembled WGS sequence"/>
</dbReference>
<dbReference type="GO" id="GO:0006401">
    <property type="term" value="P:RNA catabolic process"/>
    <property type="evidence" value="ECO:0007669"/>
    <property type="project" value="TreeGrafter"/>
</dbReference>
<dbReference type="OrthoDB" id="6690226at2759"/>
<dbReference type="GO" id="GO:0033897">
    <property type="term" value="F:ribonuclease T2 activity"/>
    <property type="evidence" value="ECO:0007669"/>
    <property type="project" value="InterPro"/>
</dbReference>
<dbReference type="EMBL" id="LWCA01000362">
    <property type="protein sequence ID" value="OAF68928.1"/>
    <property type="molecule type" value="Genomic_DNA"/>
</dbReference>
<dbReference type="InterPro" id="IPR036430">
    <property type="entry name" value="RNase_T2-like_sf"/>
</dbReference>
<dbReference type="GO" id="GO:0005576">
    <property type="term" value="C:extracellular region"/>
    <property type="evidence" value="ECO:0007669"/>
    <property type="project" value="TreeGrafter"/>
</dbReference>
<evidence type="ECO:0000256" key="1">
    <source>
        <dbReference type="ARBA" id="ARBA00007469"/>
    </source>
</evidence>
<dbReference type="PROSITE" id="PS00531">
    <property type="entry name" value="RNASE_T2_2"/>
    <property type="match status" value="1"/>
</dbReference>
<evidence type="ECO:0000313" key="4">
    <source>
        <dbReference type="Proteomes" id="UP000078046"/>
    </source>
</evidence>
<dbReference type="InterPro" id="IPR001568">
    <property type="entry name" value="RNase_T2-like"/>
</dbReference>
<accession>A0A177B3S6</accession>
<comment type="caution">
    <text evidence="3">The sequence shown here is derived from an EMBL/GenBank/DDBJ whole genome shotgun (WGS) entry which is preliminary data.</text>
</comment>
<dbReference type="GO" id="GO:0003723">
    <property type="term" value="F:RNA binding"/>
    <property type="evidence" value="ECO:0007669"/>
    <property type="project" value="InterPro"/>
</dbReference>
<keyword evidence="4" id="KW-1185">Reference proteome</keyword>
<protein>
    <submittedName>
        <fullName evidence="3">Uncharacterized protein</fullName>
    </submittedName>
</protein>
<comment type="similarity">
    <text evidence="1 2">Belongs to the RNase T2 family.</text>
</comment>
<gene>
    <name evidence="3" type="ORF">A3Q56_03301</name>
</gene>
<organism evidence="3 4">
    <name type="scientific">Intoshia linei</name>
    <dbReference type="NCBI Taxonomy" id="1819745"/>
    <lineage>
        <taxon>Eukaryota</taxon>
        <taxon>Metazoa</taxon>
        <taxon>Spiralia</taxon>
        <taxon>Lophotrochozoa</taxon>
        <taxon>Mesozoa</taxon>
        <taxon>Orthonectida</taxon>
        <taxon>Rhopaluridae</taxon>
        <taxon>Intoshia</taxon>
    </lineage>
</organism>
<dbReference type="SUPFAM" id="SSF55895">
    <property type="entry name" value="Ribonuclease Rh-like"/>
    <property type="match status" value="1"/>
</dbReference>